<gene>
    <name evidence="5" type="primary">rpsQ</name>
    <name evidence="7" type="ORF">CO072_02350</name>
    <name evidence="5" type="ORF">COW69_01100</name>
    <name evidence="6" type="ORF">COY63_01315</name>
</gene>
<dbReference type="Proteomes" id="UP000229789">
    <property type="component" value="Unassembled WGS sequence"/>
</dbReference>
<name>A0A2G9LJD7_HUBC1</name>
<comment type="similarity">
    <text evidence="1">Belongs to the universal ribosomal protein uS17 family.</text>
</comment>
<comment type="caution">
    <text evidence="5">The sequence shown here is derived from an EMBL/GenBank/DDBJ whole genome shotgun (WGS) entry which is preliminary data.</text>
</comment>
<dbReference type="GO" id="GO:0022627">
    <property type="term" value="C:cytosolic small ribosomal subunit"/>
    <property type="evidence" value="ECO:0007669"/>
    <property type="project" value="TreeGrafter"/>
</dbReference>
<dbReference type="InterPro" id="IPR012340">
    <property type="entry name" value="NA-bd_OB-fold"/>
</dbReference>
<reference evidence="8 10" key="2">
    <citation type="submission" date="2017-09" db="EMBL/GenBank/DDBJ databases">
        <title>Depth-based differentiation of microbial function through sediment-hosted aquifers and enrichment of novel symbionts in the deep terrestrial subsurface.</title>
        <authorList>
            <person name="Probst A.J."/>
            <person name="Ladd B."/>
            <person name="Jarett J.K."/>
            <person name="Geller-Mcgrath D.E."/>
            <person name="Sieber C.M.K."/>
            <person name="Emerson J.B."/>
            <person name="Anantharaman K."/>
            <person name="Thomas B.C."/>
            <person name="Malmstrom R."/>
            <person name="Stieglmeier M."/>
            <person name="Klingl A."/>
            <person name="Woyke T."/>
            <person name="Ryan C.M."/>
            <person name="Banfield J.F."/>
        </authorList>
    </citation>
    <scope>NUCLEOTIDE SEQUENCE [LARGE SCALE GENOMIC DNA]</scope>
</reference>
<accession>A0A2H9RD99</accession>
<keyword evidence="2 5" id="KW-0689">Ribosomal protein</keyword>
<keyword evidence="3" id="KW-0687">Ribonucleoprotein</keyword>
<evidence type="ECO:0000256" key="4">
    <source>
        <dbReference type="SAM" id="MobiDB-lite"/>
    </source>
</evidence>
<dbReference type="PANTHER" id="PTHR10744:SF1">
    <property type="entry name" value="SMALL RIBOSOMAL SUBUNIT PROTEIN US17M"/>
    <property type="match status" value="1"/>
</dbReference>
<dbReference type="CDD" id="cd00364">
    <property type="entry name" value="Ribosomal_uS17"/>
    <property type="match status" value="1"/>
</dbReference>
<dbReference type="InterPro" id="IPR000266">
    <property type="entry name" value="Ribosomal_uS17"/>
</dbReference>
<dbReference type="SUPFAM" id="SSF50249">
    <property type="entry name" value="Nucleic acid-binding proteins"/>
    <property type="match status" value="1"/>
</dbReference>
<accession>A0A2H9PA84</accession>
<sequence length="158" mass="18164">MVTKQTQQTDVLSSKGAKSSEKPEKPEKFREIKAQIIQKQQEKAKQQTTQISKIKDQKSEKISLNFIVKRKNVIPRGIKLIGLVVSDKMNQTVVVKTQTKDTYPKYHLQYTRTHKIKAHNPKEINAASGDTVEIQECRKISKYKSFIVTKILNRGVQK</sequence>
<accession>A0A2G9LJD7</accession>
<dbReference type="Pfam" id="PF00366">
    <property type="entry name" value="Ribosomal_S17"/>
    <property type="match status" value="1"/>
</dbReference>
<evidence type="ECO:0000256" key="3">
    <source>
        <dbReference type="ARBA" id="ARBA00023274"/>
    </source>
</evidence>
<dbReference type="Gene3D" id="2.40.50.140">
    <property type="entry name" value="Nucleic acid-binding proteins"/>
    <property type="match status" value="1"/>
</dbReference>
<feature type="compositionally biased region" description="Polar residues" evidence="4">
    <location>
        <begin position="1"/>
        <end position="12"/>
    </location>
</feature>
<dbReference type="GO" id="GO:0006412">
    <property type="term" value="P:translation"/>
    <property type="evidence" value="ECO:0007669"/>
    <property type="project" value="InterPro"/>
</dbReference>
<proteinExistence type="inferred from homology"/>
<dbReference type="PANTHER" id="PTHR10744">
    <property type="entry name" value="40S RIBOSOMAL PROTEIN S11 FAMILY MEMBER"/>
    <property type="match status" value="1"/>
</dbReference>
<dbReference type="GO" id="GO:0003735">
    <property type="term" value="F:structural constituent of ribosome"/>
    <property type="evidence" value="ECO:0007669"/>
    <property type="project" value="InterPro"/>
</dbReference>
<dbReference type="EMBL" id="PCUF01000010">
    <property type="protein sequence ID" value="PIN66663.1"/>
    <property type="molecule type" value="Genomic_DNA"/>
</dbReference>
<evidence type="ECO:0000256" key="2">
    <source>
        <dbReference type="ARBA" id="ARBA00022980"/>
    </source>
</evidence>
<evidence type="ECO:0000313" key="7">
    <source>
        <dbReference type="EMBL" id="PJC01100.1"/>
    </source>
</evidence>
<evidence type="ECO:0000313" key="5">
    <source>
        <dbReference type="EMBL" id="PIN66663.1"/>
    </source>
</evidence>
<dbReference type="Proteomes" id="UP000231232">
    <property type="component" value="Unassembled WGS sequence"/>
</dbReference>
<feature type="compositionally biased region" description="Basic and acidic residues" evidence="4">
    <location>
        <begin position="18"/>
        <end position="29"/>
    </location>
</feature>
<reference evidence="5 9" key="1">
    <citation type="submission" date="2017-09" db="EMBL/GenBank/DDBJ databases">
        <title>Depth-based differentiation of microbial function through sediment-hosted aquifers and enrichment of novel symbionts in the deep terrestrial subsurface.</title>
        <authorList>
            <person name="Probst A.J."/>
            <person name="Ladd B."/>
            <person name="Jarett J.K."/>
            <person name="Geller-Mcgrath D.E."/>
            <person name="Sieber C.M."/>
            <person name="Emerson J.B."/>
            <person name="Anantharaman K."/>
            <person name="Thomas B.C."/>
            <person name="Malmstrom R."/>
            <person name="Stieglmeier M."/>
            <person name="Klingl A."/>
            <person name="Woyke T."/>
            <person name="Ryan C.M."/>
            <person name="Banfield J.F."/>
        </authorList>
    </citation>
    <scope>NUCLEOTIDE SEQUENCE [LARGE SCALE GENOMIC DNA]</scope>
    <source>
        <strain evidence="5">CG18_big_fil_WC_8_21_14_2_50_31_19</strain>
        <strain evidence="6">CG_4_10_14_0_8_um_filter_31_133</strain>
        <strain evidence="7">CG_4_9_14_0_8_um_filter_31_21</strain>
    </source>
</reference>
<protein>
    <submittedName>
        <fullName evidence="5">30S ribosomal protein S17</fullName>
    </submittedName>
</protein>
<evidence type="ECO:0000313" key="10">
    <source>
        <dbReference type="Proteomes" id="UP000231232"/>
    </source>
</evidence>
<dbReference type="EMBL" id="PFSX01000065">
    <property type="protein sequence ID" value="PJC01100.1"/>
    <property type="molecule type" value="Genomic_DNA"/>
</dbReference>
<feature type="region of interest" description="Disordered" evidence="4">
    <location>
        <begin position="1"/>
        <end position="29"/>
    </location>
</feature>
<evidence type="ECO:0000313" key="8">
    <source>
        <dbReference type="Proteomes" id="UP000228874"/>
    </source>
</evidence>
<evidence type="ECO:0000313" key="6">
    <source>
        <dbReference type="EMBL" id="PIY99864.1"/>
    </source>
</evidence>
<dbReference type="EMBL" id="PFMG01000026">
    <property type="protein sequence ID" value="PIY99864.1"/>
    <property type="molecule type" value="Genomic_DNA"/>
</dbReference>
<dbReference type="AlphaFoldDB" id="A0A2G9LJD7"/>
<organism evidence="5 9">
    <name type="scientific">Huberarchaeum crystalense</name>
    <dbReference type="NCBI Taxonomy" id="2014257"/>
    <lineage>
        <taxon>Archaea</taxon>
        <taxon>Candidatus Huberarchaeota</taxon>
        <taxon>Candidatus Huberarchaeia</taxon>
        <taxon>Candidatus Huberarchaeales</taxon>
        <taxon>Candidatus Huberarchaeaceae</taxon>
        <taxon>Candidatus Huberarchaeum</taxon>
    </lineage>
</organism>
<evidence type="ECO:0000313" key="9">
    <source>
        <dbReference type="Proteomes" id="UP000229789"/>
    </source>
</evidence>
<evidence type="ECO:0000256" key="1">
    <source>
        <dbReference type="ARBA" id="ARBA00010254"/>
    </source>
</evidence>
<feature type="region of interest" description="Disordered" evidence="4">
    <location>
        <begin position="37"/>
        <end position="56"/>
    </location>
</feature>
<dbReference type="Proteomes" id="UP000228874">
    <property type="component" value="Unassembled WGS sequence"/>
</dbReference>